<feature type="domain" description="BT-3987-like N-terminal" evidence="1">
    <location>
        <begin position="32"/>
        <end position="141"/>
    </location>
</feature>
<evidence type="ECO:0000313" key="2">
    <source>
        <dbReference type="EMBL" id="EGK05523.1"/>
    </source>
</evidence>
<dbReference type="eggNOG" id="COG2931">
    <property type="taxonomic scope" value="Bacteria"/>
</dbReference>
<sequence>MNMKKINIVNFILAFTVTAFIGCENAEYEVKDNNVYLSDATTSEAKVVVMEGNINIDVNIRLAKKLDHDVELYIKINPTLLEEYNKANATEYNLIPNIEIPDKGKVIIPAGEIGALCRIPLADFDMKGKRYAISVELSDVATKGIERSNTLSNFVYLISKPLITSVAVMKGYNEKMVRTAPATLWGITTKEWSLECLTNMSGYSNNNQAIFNMGSKDHEIYIRFGDANSPYNYLQIKTLGGQVETKRDLEPKKWYHWAFVYDGKTLTVYRDGEFNVKFEPPMPKGGSVRFDYVEMISSGSYFRDQCKMSQVRLWKKAISRDQIKNNMHFSIDPTNPNLIGYWPMNEGKGNTFADITGNGHNGTADENILINWEHNIRFDK</sequence>
<organism evidence="2 3">
    <name type="scientific">Dysgonomonas mossii DSM 22836</name>
    <dbReference type="NCBI Taxonomy" id="742767"/>
    <lineage>
        <taxon>Bacteria</taxon>
        <taxon>Pseudomonadati</taxon>
        <taxon>Bacteroidota</taxon>
        <taxon>Bacteroidia</taxon>
        <taxon>Bacteroidales</taxon>
        <taxon>Dysgonomonadaceae</taxon>
        <taxon>Dysgonomonas</taxon>
    </lineage>
</organism>
<evidence type="ECO:0000259" key="1">
    <source>
        <dbReference type="Pfam" id="PF08522"/>
    </source>
</evidence>
<dbReference type="GO" id="GO:0005975">
    <property type="term" value="P:carbohydrate metabolic process"/>
    <property type="evidence" value="ECO:0007669"/>
    <property type="project" value="UniProtKB-ARBA"/>
</dbReference>
<dbReference type="EMBL" id="ADLW01000014">
    <property type="protein sequence ID" value="EGK05523.1"/>
    <property type="molecule type" value="Genomic_DNA"/>
</dbReference>
<dbReference type="Pfam" id="PF08522">
    <property type="entry name" value="BT_3987-like_N"/>
    <property type="match status" value="1"/>
</dbReference>
<dbReference type="SUPFAM" id="SSF49899">
    <property type="entry name" value="Concanavalin A-like lectins/glucanases"/>
    <property type="match status" value="1"/>
</dbReference>
<dbReference type="STRING" id="742767.HMPREF9456_02724"/>
<dbReference type="Pfam" id="PF13385">
    <property type="entry name" value="Laminin_G_3"/>
    <property type="match status" value="1"/>
</dbReference>
<dbReference type="InterPro" id="IPR013728">
    <property type="entry name" value="BT_3987-like_N"/>
</dbReference>
<reference evidence="2 3" key="1">
    <citation type="submission" date="2011-04" db="EMBL/GenBank/DDBJ databases">
        <title>The Genome Sequence of Dysgonomonas mossii DSM 22836.</title>
        <authorList>
            <consortium name="The Broad Institute Genome Sequencing Platform"/>
            <person name="Earl A."/>
            <person name="Ward D."/>
            <person name="Feldgarden M."/>
            <person name="Gevers D."/>
            <person name="Pudlo N."/>
            <person name="Martens E."/>
            <person name="Allen-Vercoe E."/>
            <person name="Young S.K."/>
            <person name="Zeng Q."/>
            <person name="Gargeya S."/>
            <person name="Fitzgerald M."/>
            <person name="Haas B."/>
            <person name="Abouelleil A."/>
            <person name="Alvarado L."/>
            <person name="Arachchi H.M."/>
            <person name="Berlin A."/>
            <person name="Brown A."/>
            <person name="Chapman S.B."/>
            <person name="Chen Z."/>
            <person name="Dunbar C."/>
            <person name="Freedman E."/>
            <person name="Gearin G."/>
            <person name="Gellesch M."/>
            <person name="Goldberg J."/>
            <person name="Griggs A."/>
            <person name="Gujja S."/>
            <person name="Heiman D."/>
            <person name="Howarth C."/>
            <person name="Larson L."/>
            <person name="Lui A."/>
            <person name="MacDonald P.J.P."/>
            <person name="Mehta T."/>
            <person name="Montmayeur A."/>
            <person name="Murphy C."/>
            <person name="Neiman D."/>
            <person name="Pearson M."/>
            <person name="Priest M."/>
            <person name="Roberts A."/>
            <person name="Saif S."/>
            <person name="Shea T."/>
            <person name="Shenoy N."/>
            <person name="Sisk P."/>
            <person name="Stolte C."/>
            <person name="Sykes S."/>
            <person name="Yandava C."/>
            <person name="Wortman J."/>
            <person name="Nusbaum C."/>
            <person name="Birren B."/>
        </authorList>
    </citation>
    <scope>NUCLEOTIDE SEQUENCE [LARGE SCALE GENOMIC DNA]</scope>
    <source>
        <strain evidence="2 3">DSM 22836</strain>
    </source>
</reference>
<dbReference type="OrthoDB" id="2582440at2"/>
<dbReference type="InterPro" id="IPR013320">
    <property type="entry name" value="ConA-like_dom_sf"/>
</dbReference>
<proteinExistence type="predicted"/>
<gene>
    <name evidence="2" type="ORF">HMPREF9456_02724</name>
</gene>
<dbReference type="GO" id="GO:0004553">
    <property type="term" value="F:hydrolase activity, hydrolyzing O-glycosyl compounds"/>
    <property type="evidence" value="ECO:0007669"/>
    <property type="project" value="UniProtKB-ARBA"/>
</dbReference>
<accession>F8X345</accession>
<dbReference type="Gene3D" id="2.60.40.1740">
    <property type="entry name" value="hypothetical protein (bacova_03559)"/>
    <property type="match status" value="1"/>
</dbReference>
<dbReference type="Proteomes" id="UP000006420">
    <property type="component" value="Unassembled WGS sequence"/>
</dbReference>
<keyword evidence="3" id="KW-1185">Reference proteome</keyword>
<comment type="caution">
    <text evidence="2">The sequence shown here is derived from an EMBL/GenBank/DDBJ whole genome shotgun (WGS) entry which is preliminary data.</text>
</comment>
<dbReference type="HOGENOM" id="CLU_050496_1_0_10"/>
<name>F8X345_9BACT</name>
<dbReference type="PROSITE" id="PS51257">
    <property type="entry name" value="PROKAR_LIPOPROTEIN"/>
    <property type="match status" value="1"/>
</dbReference>
<protein>
    <recommendedName>
        <fullName evidence="1">BT-3987-like N-terminal domain-containing protein</fullName>
    </recommendedName>
</protein>
<dbReference type="AlphaFoldDB" id="F8X345"/>
<evidence type="ECO:0000313" key="3">
    <source>
        <dbReference type="Proteomes" id="UP000006420"/>
    </source>
</evidence>
<dbReference type="Gene3D" id="2.60.120.200">
    <property type="match status" value="1"/>
</dbReference>